<evidence type="ECO:0000313" key="2">
    <source>
        <dbReference type="EMBL" id="RRT69476.1"/>
    </source>
</evidence>
<feature type="region of interest" description="Disordered" evidence="1">
    <location>
        <begin position="246"/>
        <end position="278"/>
    </location>
</feature>
<gene>
    <name evidence="2" type="ORF">B296_00030981</name>
</gene>
<dbReference type="EMBL" id="AMZH03004330">
    <property type="protein sequence ID" value="RRT69476.1"/>
    <property type="molecule type" value="Genomic_DNA"/>
</dbReference>
<evidence type="ECO:0000313" key="3">
    <source>
        <dbReference type="Proteomes" id="UP000287651"/>
    </source>
</evidence>
<dbReference type="AlphaFoldDB" id="A0A426ZZT0"/>
<accession>A0A426ZZT0</accession>
<sequence length="278" mass="30281">MFLPMRKNEEELCLATDLSDLPQFPEWLGGLQSAKGTAQSSNRRNRAIKSCSGQRDLLVVIQDHNHVGIEIASIVHGLISLPRGHGSVPNHGHYVVLSPLEIPSDCHPCSLETIAHQMLMGEGTSNGIQLRVCGIPRAADMLVELWPAPKQSYSLSDRLVNPDNPFVCLIVAILSLLPRTKMANLVADIPKDLVLRSVEDVVESDGKLDHAEAGTEVTAGLGHVEDDIRAELVGELLQLLEERDLKQMKESPGHGNRRKPAVIGGIPERRDSSCGWGS</sequence>
<comment type="caution">
    <text evidence="2">The sequence shown here is derived from an EMBL/GenBank/DDBJ whole genome shotgun (WGS) entry which is preliminary data.</text>
</comment>
<proteinExistence type="predicted"/>
<evidence type="ECO:0000256" key="1">
    <source>
        <dbReference type="SAM" id="MobiDB-lite"/>
    </source>
</evidence>
<protein>
    <submittedName>
        <fullName evidence="2">Uncharacterized protein</fullName>
    </submittedName>
</protein>
<organism evidence="2 3">
    <name type="scientific">Ensete ventricosum</name>
    <name type="common">Abyssinian banana</name>
    <name type="synonym">Musa ensete</name>
    <dbReference type="NCBI Taxonomy" id="4639"/>
    <lineage>
        <taxon>Eukaryota</taxon>
        <taxon>Viridiplantae</taxon>
        <taxon>Streptophyta</taxon>
        <taxon>Embryophyta</taxon>
        <taxon>Tracheophyta</taxon>
        <taxon>Spermatophyta</taxon>
        <taxon>Magnoliopsida</taxon>
        <taxon>Liliopsida</taxon>
        <taxon>Zingiberales</taxon>
        <taxon>Musaceae</taxon>
        <taxon>Ensete</taxon>
    </lineage>
</organism>
<name>A0A426ZZT0_ENSVE</name>
<dbReference type="Proteomes" id="UP000287651">
    <property type="component" value="Unassembled WGS sequence"/>
</dbReference>
<reference evidence="2 3" key="1">
    <citation type="journal article" date="2014" name="Agronomy (Basel)">
        <title>A Draft Genome Sequence for Ensete ventricosum, the Drought-Tolerant Tree Against Hunger.</title>
        <authorList>
            <person name="Harrison J."/>
            <person name="Moore K.A."/>
            <person name="Paszkiewicz K."/>
            <person name="Jones T."/>
            <person name="Grant M."/>
            <person name="Ambacheew D."/>
            <person name="Muzemil S."/>
            <person name="Studholme D.J."/>
        </authorList>
    </citation>
    <scope>NUCLEOTIDE SEQUENCE [LARGE SCALE GENOMIC DNA]</scope>
</reference>